<evidence type="ECO:0000256" key="12">
    <source>
        <dbReference type="ARBA" id="ARBA00023125"/>
    </source>
</evidence>
<comment type="subcellular location">
    <subcellularLocation>
        <location evidence="2">Nucleus membrane</location>
    </subcellularLocation>
    <subcellularLocation>
        <location evidence="3">Nucleus</location>
        <location evidence="3">Nuclear pore complex</location>
    </subcellularLocation>
</comment>
<dbReference type="AlphaFoldDB" id="A0A433D8K5"/>
<evidence type="ECO:0000259" key="22">
    <source>
        <dbReference type="PROSITE" id="PS50199"/>
    </source>
</evidence>
<evidence type="ECO:0000256" key="15">
    <source>
        <dbReference type="ARBA" id="ARBA00023242"/>
    </source>
</evidence>
<evidence type="ECO:0000256" key="5">
    <source>
        <dbReference type="ARBA" id="ARBA00022723"/>
    </source>
</evidence>
<dbReference type="GO" id="GO:0006606">
    <property type="term" value="P:protein import into nucleus"/>
    <property type="evidence" value="ECO:0007669"/>
    <property type="project" value="TreeGrafter"/>
</dbReference>
<evidence type="ECO:0000256" key="9">
    <source>
        <dbReference type="ARBA" id="ARBA00022833"/>
    </source>
</evidence>
<keyword evidence="5" id="KW-0479">Metal-binding</keyword>
<feature type="domain" description="RanBP2-type" evidence="22">
    <location>
        <begin position="42"/>
        <end position="71"/>
    </location>
</feature>
<feature type="domain" description="RanBP2-type" evidence="22">
    <location>
        <begin position="152"/>
        <end position="181"/>
    </location>
</feature>
<keyword evidence="7 20" id="KW-0863">Zinc-finger</keyword>
<keyword evidence="6" id="KW-0677">Repeat</keyword>
<keyword evidence="9" id="KW-0862">Zinc</keyword>
<evidence type="ECO:0000256" key="18">
    <source>
        <dbReference type="ARBA" id="ARBA00078197"/>
    </source>
</evidence>
<evidence type="ECO:0000256" key="19">
    <source>
        <dbReference type="ARBA" id="ARBA00079437"/>
    </source>
</evidence>
<dbReference type="PANTHER" id="PTHR23193:SF23">
    <property type="entry name" value="NUCLEAR PORE COMPLEX PROTEIN NUP153"/>
    <property type="match status" value="1"/>
</dbReference>
<name>A0A433D8K5_9FUNG</name>
<comment type="similarity">
    <text evidence="16">Belongs to the NUP153 family.</text>
</comment>
<proteinExistence type="inferred from homology"/>
<keyword evidence="14" id="KW-0472">Membrane</keyword>
<dbReference type="Proteomes" id="UP000268093">
    <property type="component" value="Unassembled WGS sequence"/>
</dbReference>
<evidence type="ECO:0000313" key="23">
    <source>
        <dbReference type="EMBL" id="RUP47189.1"/>
    </source>
</evidence>
<evidence type="ECO:0000256" key="20">
    <source>
        <dbReference type="PROSITE-ProRule" id="PRU00322"/>
    </source>
</evidence>
<dbReference type="GO" id="GO:0006405">
    <property type="term" value="P:RNA export from nucleus"/>
    <property type="evidence" value="ECO:0007669"/>
    <property type="project" value="TreeGrafter"/>
</dbReference>
<protein>
    <recommendedName>
        <fullName evidence="17">Nuclear pore complex protein Nup153</fullName>
    </recommendedName>
    <alternativeName>
        <fullName evidence="19">153 kDa nucleoporin</fullName>
    </alternativeName>
    <alternativeName>
        <fullName evidence="18">Nucleoporin Nup153</fullName>
    </alternativeName>
</protein>
<evidence type="ECO:0000256" key="16">
    <source>
        <dbReference type="ARBA" id="ARBA00060842"/>
    </source>
</evidence>
<feature type="domain" description="RanBP2-type" evidence="22">
    <location>
        <begin position="97"/>
        <end position="126"/>
    </location>
</feature>
<evidence type="ECO:0000256" key="2">
    <source>
        <dbReference type="ARBA" id="ARBA00004126"/>
    </source>
</evidence>
<dbReference type="InterPro" id="IPR001876">
    <property type="entry name" value="Znf_RanBP2"/>
</dbReference>
<dbReference type="Pfam" id="PF00641">
    <property type="entry name" value="Zn_ribbon_RanBP"/>
    <property type="match status" value="6"/>
</dbReference>
<dbReference type="Gene3D" id="4.10.1060.10">
    <property type="entry name" value="Zinc finger, RanBP2-type"/>
    <property type="match status" value="6"/>
</dbReference>
<evidence type="ECO:0000256" key="8">
    <source>
        <dbReference type="ARBA" id="ARBA00022816"/>
    </source>
</evidence>
<keyword evidence="8" id="KW-0509">mRNA transport</keyword>
<keyword evidence="11" id="KW-0811">Translocation</keyword>
<dbReference type="EMBL" id="RBNI01004866">
    <property type="protein sequence ID" value="RUP47189.1"/>
    <property type="molecule type" value="Genomic_DNA"/>
</dbReference>
<dbReference type="GO" id="GO:0003677">
    <property type="term" value="F:DNA binding"/>
    <property type="evidence" value="ECO:0007669"/>
    <property type="project" value="UniProtKB-KW"/>
</dbReference>
<dbReference type="GO" id="GO:0005643">
    <property type="term" value="C:nuclear pore"/>
    <property type="evidence" value="ECO:0007669"/>
    <property type="project" value="UniProtKB-SubCell"/>
</dbReference>
<dbReference type="GO" id="GO:0017056">
    <property type="term" value="F:structural constituent of nuclear pore"/>
    <property type="evidence" value="ECO:0007669"/>
    <property type="project" value="TreeGrafter"/>
</dbReference>
<evidence type="ECO:0000256" key="14">
    <source>
        <dbReference type="ARBA" id="ARBA00023136"/>
    </source>
</evidence>
<evidence type="ECO:0000256" key="1">
    <source>
        <dbReference type="ARBA" id="ARBA00001947"/>
    </source>
</evidence>
<dbReference type="GO" id="GO:0008270">
    <property type="term" value="F:zinc ion binding"/>
    <property type="evidence" value="ECO:0007669"/>
    <property type="project" value="UniProtKB-KW"/>
</dbReference>
<evidence type="ECO:0000256" key="6">
    <source>
        <dbReference type="ARBA" id="ARBA00022737"/>
    </source>
</evidence>
<reference evidence="23 24" key="1">
    <citation type="journal article" date="2018" name="New Phytol.">
        <title>Phylogenomics of Endogonaceae and evolution of mycorrhizas within Mucoromycota.</title>
        <authorList>
            <person name="Chang Y."/>
            <person name="Desiro A."/>
            <person name="Na H."/>
            <person name="Sandor L."/>
            <person name="Lipzen A."/>
            <person name="Clum A."/>
            <person name="Barry K."/>
            <person name="Grigoriev I.V."/>
            <person name="Martin F.M."/>
            <person name="Stajich J.E."/>
            <person name="Smith M.E."/>
            <person name="Bonito G."/>
            <person name="Spatafora J.W."/>
        </authorList>
    </citation>
    <scope>NUCLEOTIDE SEQUENCE [LARGE SCALE GENOMIC DNA]</scope>
    <source>
        <strain evidence="23 24">GMNB39</strain>
    </source>
</reference>
<evidence type="ECO:0000256" key="17">
    <source>
        <dbReference type="ARBA" id="ARBA00068609"/>
    </source>
</evidence>
<dbReference type="SUPFAM" id="SSF90209">
    <property type="entry name" value="Ran binding protein zinc finger-like"/>
    <property type="match status" value="6"/>
</dbReference>
<dbReference type="GO" id="GO:0008139">
    <property type="term" value="F:nuclear localization sequence binding"/>
    <property type="evidence" value="ECO:0007669"/>
    <property type="project" value="TreeGrafter"/>
</dbReference>
<dbReference type="InterPro" id="IPR026054">
    <property type="entry name" value="Nucleoporin"/>
</dbReference>
<keyword evidence="4" id="KW-0813">Transport</keyword>
<evidence type="ECO:0000256" key="11">
    <source>
        <dbReference type="ARBA" id="ARBA00023010"/>
    </source>
</evidence>
<feature type="domain" description="RanBP2-type" evidence="22">
    <location>
        <begin position="207"/>
        <end position="236"/>
    </location>
</feature>
<keyword evidence="13" id="KW-0906">Nuclear pore complex</keyword>
<dbReference type="FunFam" id="4.10.1060.10:FF:000001">
    <property type="entry name" value="Nuclear pore complex protein Nup153"/>
    <property type="match status" value="6"/>
</dbReference>
<dbReference type="GO" id="GO:0051028">
    <property type="term" value="P:mRNA transport"/>
    <property type="evidence" value="ECO:0007669"/>
    <property type="project" value="UniProtKB-KW"/>
</dbReference>
<dbReference type="OrthoDB" id="2163410at2759"/>
<keyword evidence="15" id="KW-0539">Nucleus</keyword>
<evidence type="ECO:0000256" key="3">
    <source>
        <dbReference type="ARBA" id="ARBA00004567"/>
    </source>
</evidence>
<dbReference type="PROSITE" id="PS01358">
    <property type="entry name" value="ZF_RANBP2_1"/>
    <property type="match status" value="6"/>
</dbReference>
<comment type="caution">
    <text evidence="23">The sequence shown here is derived from an EMBL/GenBank/DDBJ whole genome shotgun (WGS) entry which is preliminary data.</text>
</comment>
<comment type="cofactor">
    <cofactor evidence="1">
        <name>Zn(2+)</name>
        <dbReference type="ChEBI" id="CHEBI:29105"/>
    </cofactor>
</comment>
<feature type="domain" description="RanBP2-type" evidence="22">
    <location>
        <begin position="262"/>
        <end position="291"/>
    </location>
</feature>
<dbReference type="GO" id="GO:0031965">
    <property type="term" value="C:nuclear membrane"/>
    <property type="evidence" value="ECO:0007669"/>
    <property type="project" value="UniProtKB-SubCell"/>
</dbReference>
<evidence type="ECO:0000256" key="4">
    <source>
        <dbReference type="ARBA" id="ARBA00022448"/>
    </source>
</evidence>
<evidence type="ECO:0000256" key="7">
    <source>
        <dbReference type="ARBA" id="ARBA00022771"/>
    </source>
</evidence>
<keyword evidence="10" id="KW-0653">Protein transport</keyword>
<organism evidence="23 24">
    <name type="scientific">Jimgerdemannia flammicorona</name>
    <dbReference type="NCBI Taxonomy" id="994334"/>
    <lineage>
        <taxon>Eukaryota</taxon>
        <taxon>Fungi</taxon>
        <taxon>Fungi incertae sedis</taxon>
        <taxon>Mucoromycota</taxon>
        <taxon>Mucoromycotina</taxon>
        <taxon>Endogonomycetes</taxon>
        <taxon>Endogonales</taxon>
        <taxon>Endogonaceae</taxon>
        <taxon>Jimgerdemannia</taxon>
    </lineage>
</organism>
<evidence type="ECO:0000256" key="13">
    <source>
        <dbReference type="ARBA" id="ARBA00023132"/>
    </source>
</evidence>
<keyword evidence="24" id="KW-1185">Reference proteome</keyword>
<accession>A0A433D8K5</accession>
<gene>
    <name evidence="23" type="ORF">BC936DRAFT_146034</name>
</gene>
<dbReference type="PANTHER" id="PTHR23193">
    <property type="entry name" value="NUCLEAR PORE COMPLEX PROTEIN NUP"/>
    <property type="match status" value="1"/>
</dbReference>
<feature type="compositionally biased region" description="Polar residues" evidence="21">
    <location>
        <begin position="582"/>
        <end position="594"/>
    </location>
</feature>
<dbReference type="PROSITE" id="PS50199">
    <property type="entry name" value="ZF_RANBP2_2"/>
    <property type="match status" value="6"/>
</dbReference>
<sequence>MITNKPEAPKCAACENDKPDSKPMSKAALPTFNWSQSGFKVTSGKWTCLVCMIDNEAEASKCAACESDKPSVSKPVSEPVVPSFNWSQSGFKADKATSGKWTCSVCMINNKAEASKCAACESDKPGASKPVSEPMVPSFDWSQSGFKADKAASGKWTCSVCMINNEAEASKCAACESDKPGTSKPVSEPVVPSFNWSQSGFKADKATSGKWTCSVCMINNEAEASKCAACETDKPRAAKPVSEPVVPSFNWPQSGFKADKATNGKWTCSVCMINNDAEASKCAACETDKPGATKPAPEPAAPSFNWSQSGFKMDRSTGSKWTCDVCMINNEAEASKCAACETDKPGGSSSFKTTATGTSLPTASTDNDKFGSVKRSSSGFVFGSSSLPTAPTSFTGGFSLASTNSAPAVPGGFSFKVSTTNSKSSGATFGASSDTTVSGSSLAPSPFTFVVPNTTTTPTLGTTTVATASPAFGVSAFRGSNVGAPSVFGGSTDGSTVFGFGMGTSPSTPFGGAAPMPSPTKLASPTFGSLSGFGNSTFGTSVFGASASTSAFGASSGFGSSSPFGGNVGTGAGTGFGFGGTIAQSSDWQSNNREPGSDDDL</sequence>
<dbReference type="SMART" id="SM00547">
    <property type="entry name" value="ZnF_RBZ"/>
    <property type="match status" value="6"/>
</dbReference>
<evidence type="ECO:0000256" key="10">
    <source>
        <dbReference type="ARBA" id="ARBA00022927"/>
    </source>
</evidence>
<evidence type="ECO:0000256" key="21">
    <source>
        <dbReference type="SAM" id="MobiDB-lite"/>
    </source>
</evidence>
<dbReference type="InterPro" id="IPR036443">
    <property type="entry name" value="Znf_RanBP2_sf"/>
</dbReference>
<feature type="domain" description="RanBP2-type" evidence="22">
    <location>
        <begin position="316"/>
        <end position="346"/>
    </location>
</feature>
<feature type="region of interest" description="Disordered" evidence="21">
    <location>
        <begin position="1"/>
        <end position="23"/>
    </location>
</feature>
<evidence type="ECO:0000313" key="24">
    <source>
        <dbReference type="Proteomes" id="UP000268093"/>
    </source>
</evidence>
<feature type="region of interest" description="Disordered" evidence="21">
    <location>
        <begin position="575"/>
        <end position="601"/>
    </location>
</feature>
<keyword evidence="12" id="KW-0238">DNA-binding</keyword>